<keyword evidence="2" id="KW-1185">Reference proteome</keyword>
<dbReference type="Proteomes" id="UP000015241">
    <property type="component" value="Unassembled WGS sequence"/>
</dbReference>
<proteinExistence type="predicted"/>
<organism evidence="1 2">
    <name type="scientific">Fomitopsis schrenkii</name>
    <name type="common">Brown rot fungus</name>
    <dbReference type="NCBI Taxonomy" id="2126942"/>
    <lineage>
        <taxon>Eukaryota</taxon>
        <taxon>Fungi</taxon>
        <taxon>Dikarya</taxon>
        <taxon>Basidiomycota</taxon>
        <taxon>Agaricomycotina</taxon>
        <taxon>Agaricomycetes</taxon>
        <taxon>Polyporales</taxon>
        <taxon>Fomitopsis</taxon>
    </lineage>
</organism>
<dbReference type="AlphaFoldDB" id="S8E0G4"/>
<gene>
    <name evidence="1" type="ORF">FOMPIDRAFT_1017911</name>
</gene>
<dbReference type="InParanoid" id="S8E0G4"/>
<protein>
    <submittedName>
        <fullName evidence="1">Uncharacterized protein</fullName>
    </submittedName>
</protein>
<name>S8E0G4_FOMSC</name>
<accession>S8E0G4</accession>
<dbReference type="HOGENOM" id="CLU_1170666_0_0_1"/>
<sequence>MALAPVRASGGNLRASSVVKCSRAGIARASRTRGGEAVNVLMCGGIATPSGATLGHMNVLRAWVKLSQEAVCQWQPSSYAYCAFVAPSTKILSRCADTLCLYWALTLSYESSDIFLELQLQVISSVAGTKYRSRQSDGFESMLHQFGVNMFWGSYTMIRTSADSDSQTSECMATGDAFKPEYWLSHTHDQGIHARPGSWGPLQLPRFGCVCIVSEDPNPKTHCEQMYQLETEEVTCL</sequence>
<evidence type="ECO:0000313" key="1">
    <source>
        <dbReference type="EMBL" id="EPS98212.1"/>
    </source>
</evidence>
<reference evidence="1 2" key="1">
    <citation type="journal article" date="2012" name="Science">
        <title>The Paleozoic origin of enzymatic lignin decomposition reconstructed from 31 fungal genomes.</title>
        <authorList>
            <person name="Floudas D."/>
            <person name="Binder M."/>
            <person name="Riley R."/>
            <person name="Barry K."/>
            <person name="Blanchette R.A."/>
            <person name="Henrissat B."/>
            <person name="Martinez A.T."/>
            <person name="Otillar R."/>
            <person name="Spatafora J.W."/>
            <person name="Yadav J.S."/>
            <person name="Aerts A."/>
            <person name="Benoit I."/>
            <person name="Boyd A."/>
            <person name="Carlson A."/>
            <person name="Copeland A."/>
            <person name="Coutinho P.M."/>
            <person name="de Vries R.P."/>
            <person name="Ferreira P."/>
            <person name="Findley K."/>
            <person name="Foster B."/>
            <person name="Gaskell J."/>
            <person name="Glotzer D."/>
            <person name="Gorecki P."/>
            <person name="Heitman J."/>
            <person name="Hesse C."/>
            <person name="Hori C."/>
            <person name="Igarashi K."/>
            <person name="Jurgens J.A."/>
            <person name="Kallen N."/>
            <person name="Kersten P."/>
            <person name="Kohler A."/>
            <person name="Kuees U."/>
            <person name="Kumar T.K.A."/>
            <person name="Kuo A."/>
            <person name="LaButti K."/>
            <person name="Larrondo L.F."/>
            <person name="Lindquist E."/>
            <person name="Ling A."/>
            <person name="Lombard V."/>
            <person name="Lucas S."/>
            <person name="Lundell T."/>
            <person name="Martin R."/>
            <person name="McLaughlin D.J."/>
            <person name="Morgenstern I."/>
            <person name="Morin E."/>
            <person name="Murat C."/>
            <person name="Nagy L.G."/>
            <person name="Nolan M."/>
            <person name="Ohm R.A."/>
            <person name="Patyshakuliyeva A."/>
            <person name="Rokas A."/>
            <person name="Ruiz-Duenas F.J."/>
            <person name="Sabat G."/>
            <person name="Salamov A."/>
            <person name="Samejima M."/>
            <person name="Schmutz J."/>
            <person name="Slot J.C."/>
            <person name="St John F."/>
            <person name="Stenlid J."/>
            <person name="Sun H."/>
            <person name="Sun S."/>
            <person name="Syed K."/>
            <person name="Tsang A."/>
            <person name="Wiebenga A."/>
            <person name="Young D."/>
            <person name="Pisabarro A."/>
            <person name="Eastwood D.C."/>
            <person name="Martin F."/>
            <person name="Cullen D."/>
            <person name="Grigoriev I.V."/>
            <person name="Hibbett D.S."/>
        </authorList>
    </citation>
    <scope>NUCLEOTIDE SEQUENCE</scope>
    <source>
        <strain evidence="2">FP-58527</strain>
    </source>
</reference>
<dbReference type="EMBL" id="KE504168">
    <property type="protein sequence ID" value="EPS98212.1"/>
    <property type="molecule type" value="Genomic_DNA"/>
</dbReference>
<evidence type="ECO:0000313" key="2">
    <source>
        <dbReference type="Proteomes" id="UP000015241"/>
    </source>
</evidence>